<organism evidence="4 5">
    <name type="scientific">Streptomyces paludis</name>
    <dbReference type="NCBI Taxonomy" id="2282738"/>
    <lineage>
        <taxon>Bacteria</taxon>
        <taxon>Bacillati</taxon>
        <taxon>Actinomycetota</taxon>
        <taxon>Actinomycetes</taxon>
        <taxon>Kitasatosporales</taxon>
        <taxon>Streptomycetaceae</taxon>
        <taxon>Streptomyces</taxon>
    </lineage>
</organism>
<accession>A0A345HTC6</accession>
<evidence type="ECO:0000256" key="1">
    <source>
        <dbReference type="SAM" id="MobiDB-lite"/>
    </source>
</evidence>
<dbReference type="InterPro" id="IPR039445">
    <property type="entry name" value="DauR-like_HTH"/>
</dbReference>
<keyword evidence="5" id="KW-1185">Reference proteome</keyword>
<gene>
    <name evidence="4" type="ORF">DVK44_22425</name>
</gene>
<evidence type="ECO:0000259" key="3">
    <source>
        <dbReference type="Pfam" id="PF13309"/>
    </source>
</evidence>
<dbReference type="EMBL" id="CP031194">
    <property type="protein sequence ID" value="AXG79950.1"/>
    <property type="molecule type" value="Genomic_DNA"/>
</dbReference>
<feature type="region of interest" description="Disordered" evidence="1">
    <location>
        <begin position="1"/>
        <end position="26"/>
    </location>
</feature>
<dbReference type="Pfam" id="PF13309">
    <property type="entry name" value="HTH_22"/>
    <property type="match status" value="1"/>
</dbReference>
<evidence type="ECO:0000259" key="2">
    <source>
        <dbReference type="Pfam" id="PF08348"/>
    </source>
</evidence>
<name>A0A345HTC6_9ACTN</name>
<dbReference type="PANTHER" id="PTHR35568:SF1">
    <property type="entry name" value="TRANSCRIPTIONAL REGULATOR DAUR"/>
    <property type="match status" value="1"/>
</dbReference>
<dbReference type="Proteomes" id="UP000253868">
    <property type="component" value="Chromosome"/>
</dbReference>
<evidence type="ECO:0000313" key="5">
    <source>
        <dbReference type="Proteomes" id="UP000253868"/>
    </source>
</evidence>
<dbReference type="PANTHER" id="PTHR35568">
    <property type="entry name" value="TRANSCRIPTIONAL REGULATOR DAUR"/>
    <property type="match status" value="1"/>
</dbReference>
<protein>
    <submittedName>
        <fullName evidence="4">Transcriptional regulator</fullName>
    </submittedName>
</protein>
<reference evidence="5" key="1">
    <citation type="submission" date="2018-07" db="EMBL/GenBank/DDBJ databases">
        <authorList>
            <person name="Zhao J."/>
        </authorList>
    </citation>
    <scope>NUCLEOTIDE SEQUENCE [LARGE SCALE GENOMIC DNA]</scope>
    <source>
        <strain evidence="5">GSSD-12</strain>
    </source>
</reference>
<dbReference type="OrthoDB" id="9796595at2"/>
<evidence type="ECO:0000313" key="4">
    <source>
        <dbReference type="EMBL" id="AXG79950.1"/>
    </source>
</evidence>
<feature type="domain" description="YheO-like" evidence="2">
    <location>
        <begin position="34"/>
        <end position="143"/>
    </location>
</feature>
<feature type="compositionally biased region" description="Polar residues" evidence="1">
    <location>
        <begin position="236"/>
        <end position="248"/>
    </location>
</feature>
<feature type="region of interest" description="Disordered" evidence="1">
    <location>
        <begin position="234"/>
        <end position="256"/>
    </location>
</feature>
<sequence>MTVPKKIKSDKTGKIGRELDREREQEHEQDAIIASLTPVIDGIAATFGSFCEVVIHDYRRPERSVVAIAGAVTGRRVGGAMSEIGMRLLARGDEATDEVNYLTRTESGKIVKSSTMILRDSAGTVFGALCVNLDVTAVNQAHAVIGEIAGVAPLTAMPATTFGNDIDSVVDAMVDAHQLRQNKSWADLDRAERLALFRSLDERGVFAVRRAVEQVAARFGISRASAYHYLGDARAQSGTGNNANSPTNLPDGAPRP</sequence>
<dbReference type="InterPro" id="IPR013559">
    <property type="entry name" value="YheO"/>
</dbReference>
<feature type="compositionally biased region" description="Basic and acidic residues" evidence="1">
    <location>
        <begin position="7"/>
        <end position="26"/>
    </location>
</feature>
<dbReference type="KEGG" id="spad:DVK44_22425"/>
<feature type="domain" description="Transcriptional regulator DauR-like HTH" evidence="3">
    <location>
        <begin position="170"/>
        <end position="230"/>
    </location>
</feature>
<proteinExistence type="predicted"/>
<dbReference type="InterPro" id="IPR039446">
    <property type="entry name" value="DauR-like"/>
</dbReference>
<dbReference type="Pfam" id="PF08348">
    <property type="entry name" value="PAS_6"/>
    <property type="match status" value="1"/>
</dbReference>
<dbReference type="RefSeq" id="WP_114661274.1">
    <property type="nucleotide sequence ID" value="NZ_CP031194.1"/>
</dbReference>
<dbReference type="AlphaFoldDB" id="A0A345HTC6"/>